<feature type="domain" description="DinB-like" evidence="1">
    <location>
        <begin position="21"/>
        <end position="148"/>
    </location>
</feature>
<accession>A0ABS3APT6</accession>
<dbReference type="EMBL" id="JAFIUH010000003">
    <property type="protein sequence ID" value="MBN4059556.1"/>
    <property type="molecule type" value="Genomic_DNA"/>
</dbReference>
<name>A0ABS3APT6_9ACTN</name>
<comment type="caution">
    <text evidence="2">The sequence shown here is derived from an EMBL/GenBank/DDBJ whole genome shotgun (WGS) entry which is preliminary data.</text>
</comment>
<sequence length="173" mass="20092">MKSERERFLVFYDRLVNFTHGCVHRLPQEMLHWQPSQTAAVSFGERLEDVTIEALYIHLVVGEHLWIRNLRDCSDDEVIPLPLDKAMTADLAKSDYLAASLSMHADNLAIIESFDEDHMTKTVWFSDRKWTVQGFLWAIYGHRNYHIGNIDTYCRLAGAPAPDYFQFDPIEMA</sequence>
<dbReference type="Proteomes" id="UP000724964">
    <property type="component" value="Unassembled WGS sequence"/>
</dbReference>
<organism evidence="2 3">
    <name type="scientific">Acidimicrobium ferrooxidans</name>
    <dbReference type="NCBI Taxonomy" id="53635"/>
    <lineage>
        <taxon>Bacteria</taxon>
        <taxon>Bacillati</taxon>
        <taxon>Actinomycetota</taxon>
        <taxon>Acidimicrobiia</taxon>
        <taxon>Acidimicrobiales</taxon>
        <taxon>Acidimicrobiaceae</taxon>
        <taxon>Acidimicrobium</taxon>
    </lineage>
</organism>
<dbReference type="Gene3D" id="1.20.120.450">
    <property type="entry name" value="dinb family like domain"/>
    <property type="match status" value="1"/>
</dbReference>
<keyword evidence="3" id="KW-1185">Reference proteome</keyword>
<protein>
    <submittedName>
        <fullName evidence="2">DinB family protein</fullName>
    </submittedName>
</protein>
<evidence type="ECO:0000259" key="1">
    <source>
        <dbReference type="Pfam" id="PF12867"/>
    </source>
</evidence>
<gene>
    <name evidence="2" type="ORF">JYT35_00380</name>
</gene>
<proteinExistence type="predicted"/>
<dbReference type="SUPFAM" id="SSF109854">
    <property type="entry name" value="DinB/YfiT-like putative metalloenzymes"/>
    <property type="match status" value="1"/>
</dbReference>
<evidence type="ECO:0000313" key="3">
    <source>
        <dbReference type="Proteomes" id="UP000724964"/>
    </source>
</evidence>
<evidence type="ECO:0000313" key="2">
    <source>
        <dbReference type="EMBL" id="MBN4059556.1"/>
    </source>
</evidence>
<dbReference type="Pfam" id="PF12867">
    <property type="entry name" value="DinB_2"/>
    <property type="match status" value="1"/>
</dbReference>
<dbReference type="InterPro" id="IPR034660">
    <property type="entry name" value="DinB/YfiT-like"/>
</dbReference>
<reference evidence="2" key="1">
    <citation type="submission" date="2021-02" db="EMBL/GenBank/DDBJ databases">
        <title>Activity-based single-cell genomes from oceanic crustal fluid captures similar information to metagenomic and metatranscriptomic surveys with orders of magnitude less sampling.</title>
        <authorList>
            <person name="D'Angelo T.S."/>
            <person name="Orcutt B.N."/>
        </authorList>
    </citation>
    <scope>NUCLEOTIDE SEQUENCE [LARGE SCALE GENOMIC DNA]</scope>
    <source>
        <strain evidence="2">AH-315-J10</strain>
    </source>
</reference>
<dbReference type="InterPro" id="IPR024775">
    <property type="entry name" value="DinB-like"/>
</dbReference>